<protein>
    <recommendedName>
        <fullName evidence="4">DUF4328 domain-containing protein</fullName>
    </recommendedName>
</protein>
<feature type="transmembrane region" description="Helical" evidence="1">
    <location>
        <begin position="92"/>
        <end position="113"/>
    </location>
</feature>
<evidence type="ECO:0008006" key="4">
    <source>
        <dbReference type="Google" id="ProtNLM"/>
    </source>
</evidence>
<keyword evidence="3" id="KW-1185">Reference proteome</keyword>
<organism evidence="2 3">
    <name type="scientific">Paenibacillus montanisoli</name>
    <dbReference type="NCBI Taxonomy" id="2081970"/>
    <lineage>
        <taxon>Bacteria</taxon>
        <taxon>Bacillati</taxon>
        <taxon>Bacillota</taxon>
        <taxon>Bacilli</taxon>
        <taxon>Bacillales</taxon>
        <taxon>Paenibacillaceae</taxon>
        <taxon>Paenibacillus</taxon>
    </lineage>
</organism>
<accession>A0A328TYT6</accession>
<keyword evidence="1" id="KW-0812">Transmembrane</keyword>
<dbReference type="RefSeq" id="WP_112883176.1">
    <property type="nucleotide sequence ID" value="NZ_QLUW01000003.1"/>
</dbReference>
<name>A0A328TYT6_9BACL</name>
<evidence type="ECO:0000313" key="2">
    <source>
        <dbReference type="EMBL" id="RAP74912.1"/>
    </source>
</evidence>
<reference evidence="2 3" key="1">
    <citation type="submission" date="2018-06" db="EMBL/GenBank/DDBJ databases">
        <title>Paenibacillus montanisoli sp. nov., isolated from mountain area soil.</title>
        <authorList>
            <person name="Wu M."/>
        </authorList>
    </citation>
    <scope>NUCLEOTIDE SEQUENCE [LARGE SCALE GENOMIC DNA]</scope>
    <source>
        <strain evidence="2 3">RA17</strain>
    </source>
</reference>
<proteinExistence type="predicted"/>
<dbReference type="OrthoDB" id="485492at2"/>
<dbReference type="Proteomes" id="UP000249260">
    <property type="component" value="Unassembled WGS sequence"/>
</dbReference>
<feature type="transmembrane region" description="Helical" evidence="1">
    <location>
        <begin position="50"/>
        <end position="71"/>
    </location>
</feature>
<sequence length="207" mass="23426">MKLKSERMSALLKIMLGALVVLSLLDLAGSFAYAASESFYADYVMSINDKISFLLAVLYLIILVIYLIWIYRVHADLNRLIPGYPRSPVKSLACMLIPIYNFYGVPSTFYIMGSHFQKNDIQKQGRSISALSIPVIILFFMKYASNRLININIDEPSASLYIFDGLISATMYFIFYRLTVSIARALFQLNGRTSVEASPNEENVLSR</sequence>
<keyword evidence="1" id="KW-1133">Transmembrane helix</keyword>
<dbReference type="AlphaFoldDB" id="A0A328TYT6"/>
<comment type="caution">
    <text evidence="2">The sequence shown here is derived from an EMBL/GenBank/DDBJ whole genome shotgun (WGS) entry which is preliminary data.</text>
</comment>
<feature type="transmembrane region" description="Helical" evidence="1">
    <location>
        <begin position="125"/>
        <end position="145"/>
    </location>
</feature>
<dbReference type="EMBL" id="QLUW01000003">
    <property type="protein sequence ID" value="RAP74912.1"/>
    <property type="molecule type" value="Genomic_DNA"/>
</dbReference>
<gene>
    <name evidence="2" type="ORF">DL346_16025</name>
</gene>
<keyword evidence="1" id="KW-0472">Membrane</keyword>
<feature type="transmembrane region" description="Helical" evidence="1">
    <location>
        <begin position="157"/>
        <end position="176"/>
    </location>
</feature>
<evidence type="ECO:0000256" key="1">
    <source>
        <dbReference type="SAM" id="Phobius"/>
    </source>
</evidence>
<evidence type="ECO:0000313" key="3">
    <source>
        <dbReference type="Proteomes" id="UP000249260"/>
    </source>
</evidence>